<name>A0ABX4XIM8_9LIST</name>
<keyword evidence="3" id="KW-1185">Reference proteome</keyword>
<proteinExistence type="predicted"/>
<dbReference type="RefSeq" id="WP_103035113.1">
    <property type="nucleotide sequence ID" value="NZ_MPDH01000034.1"/>
</dbReference>
<feature type="domain" description="Antitoxin SocA-like Panacea" evidence="1">
    <location>
        <begin position="29"/>
        <end position="140"/>
    </location>
</feature>
<sequence length="173" mass="20450">MATYPAKYIANFVVEYANELNNPVNNLKLQKILYYIQARKLVESGGEPMFEEAIQKWKLGPVVAPVYHMFKSYGATAIKSAEPMIIEDTSSFLGFKFEPFDMEVIDDANDKEIIMKTVQTMVQYNPFDLVDFTHRHSLWKEDEDEIMRNVHDLEYDNDDIYDYFINHREEQIW</sequence>
<dbReference type="Pfam" id="PF13274">
    <property type="entry name" value="SocA_Panacea"/>
    <property type="match status" value="1"/>
</dbReference>
<evidence type="ECO:0000313" key="3">
    <source>
        <dbReference type="Proteomes" id="UP000236500"/>
    </source>
</evidence>
<evidence type="ECO:0000313" key="2">
    <source>
        <dbReference type="EMBL" id="PNP87045.1"/>
    </source>
</evidence>
<accession>A0ABX4XIM8</accession>
<gene>
    <name evidence="2" type="ORF">BMT55_16555</name>
</gene>
<protein>
    <recommendedName>
        <fullName evidence="1">Antitoxin SocA-like Panacea domain-containing protein</fullName>
    </recommendedName>
</protein>
<organism evidence="2 3">
    <name type="scientific">Listeria newyorkensis</name>
    <dbReference type="NCBI Taxonomy" id="1497681"/>
    <lineage>
        <taxon>Bacteria</taxon>
        <taxon>Bacillati</taxon>
        <taxon>Bacillota</taxon>
        <taxon>Bacilli</taxon>
        <taxon>Bacillales</taxon>
        <taxon>Listeriaceae</taxon>
        <taxon>Listeria</taxon>
    </lineage>
</organism>
<evidence type="ECO:0000259" key="1">
    <source>
        <dbReference type="Pfam" id="PF13274"/>
    </source>
</evidence>
<dbReference type="EMBL" id="MPDH01000034">
    <property type="protein sequence ID" value="PNP87045.1"/>
    <property type="molecule type" value="Genomic_DNA"/>
</dbReference>
<reference evidence="2 3" key="1">
    <citation type="submission" date="2016-11" db="EMBL/GenBank/DDBJ databases">
        <title>Whole Genome Sequence of Listeria newyorkensis.</title>
        <authorList>
            <person name="Frink S."/>
            <person name="Morales C."/>
            <person name="Kiang D."/>
        </authorList>
    </citation>
    <scope>NUCLEOTIDE SEQUENCE [LARGE SCALE GENOMIC DNA]</scope>
    <source>
        <strain evidence="2 3">F1604011-044</strain>
    </source>
</reference>
<dbReference type="Proteomes" id="UP000236500">
    <property type="component" value="Unassembled WGS sequence"/>
</dbReference>
<dbReference type="InterPro" id="IPR025272">
    <property type="entry name" value="SocA_Panacea"/>
</dbReference>
<comment type="caution">
    <text evidence="2">The sequence shown here is derived from an EMBL/GenBank/DDBJ whole genome shotgun (WGS) entry which is preliminary data.</text>
</comment>